<dbReference type="Pfam" id="PF00001">
    <property type="entry name" value="7tm_1"/>
    <property type="match status" value="1"/>
</dbReference>
<keyword evidence="19" id="KW-1185">Reference proteome</keyword>
<feature type="transmembrane region" description="Helical" evidence="15">
    <location>
        <begin position="104"/>
        <end position="124"/>
    </location>
</feature>
<evidence type="ECO:0000256" key="15">
    <source>
        <dbReference type="SAM" id="Phobius"/>
    </source>
</evidence>
<evidence type="ECO:0000256" key="8">
    <source>
        <dbReference type="ARBA" id="ARBA00023136"/>
    </source>
</evidence>
<dbReference type="OrthoDB" id="9946013at2759"/>
<feature type="region of interest" description="Disordered" evidence="14">
    <location>
        <begin position="366"/>
        <end position="386"/>
    </location>
</feature>
<dbReference type="GO" id="GO:0030593">
    <property type="term" value="P:neutrophil chemotaxis"/>
    <property type="evidence" value="ECO:0007669"/>
    <property type="project" value="TreeGrafter"/>
</dbReference>
<dbReference type="PANTHER" id="PTHR10489">
    <property type="entry name" value="CELL ADHESION MOLECULE"/>
    <property type="match status" value="1"/>
</dbReference>
<evidence type="ECO:0000313" key="18">
    <source>
        <dbReference type="Ensembl" id="ENSSORP00005003720.1"/>
    </source>
</evidence>
<proteinExistence type="inferred from homology"/>
<evidence type="ECO:0000256" key="11">
    <source>
        <dbReference type="ARBA" id="ARBA00023180"/>
    </source>
</evidence>
<evidence type="ECO:0000256" key="9">
    <source>
        <dbReference type="ARBA" id="ARBA00023157"/>
    </source>
</evidence>
<name>A0A672YGP2_9TELE</name>
<comment type="similarity">
    <text evidence="13">Belongs to the G-protein coupled receptor 1 family.</text>
</comment>
<evidence type="ECO:0000313" key="19">
    <source>
        <dbReference type="Proteomes" id="UP000472271"/>
    </source>
</evidence>
<keyword evidence="5" id="KW-0967">Endosome</keyword>
<keyword evidence="4 13" id="KW-0812">Transmembrane</keyword>
<evidence type="ECO:0000256" key="13">
    <source>
        <dbReference type="RuleBase" id="RU000688"/>
    </source>
</evidence>
<feature type="transmembrane region" description="Helical" evidence="15">
    <location>
        <begin position="237"/>
        <end position="260"/>
    </location>
</feature>
<feature type="transmembrane region" description="Helical" evidence="15">
    <location>
        <begin position="148"/>
        <end position="166"/>
    </location>
</feature>
<dbReference type="Gene3D" id="1.20.1070.10">
    <property type="entry name" value="Rhodopsin 7-helix transmembrane proteins"/>
    <property type="match status" value="1"/>
</dbReference>
<dbReference type="PROSITE" id="PS50262">
    <property type="entry name" value="G_PROTEIN_RECEP_F1_2"/>
    <property type="match status" value="1"/>
</dbReference>
<dbReference type="InterPro" id="IPR000355">
    <property type="entry name" value="Chemokine_rcpt"/>
</dbReference>
<keyword evidence="7 13" id="KW-0297">G-protein coupled receptor</keyword>
<evidence type="ECO:0000256" key="16">
    <source>
        <dbReference type="SAM" id="SignalP"/>
    </source>
</evidence>
<dbReference type="Proteomes" id="UP000472271">
    <property type="component" value="Chromosome 21"/>
</dbReference>
<feature type="chain" id="PRO_5025654513" evidence="16">
    <location>
        <begin position="22"/>
        <end position="386"/>
    </location>
</feature>
<organism evidence="18 19">
    <name type="scientific">Sphaeramia orbicularis</name>
    <name type="common">orbiculate cardinalfish</name>
    <dbReference type="NCBI Taxonomy" id="375764"/>
    <lineage>
        <taxon>Eukaryota</taxon>
        <taxon>Metazoa</taxon>
        <taxon>Chordata</taxon>
        <taxon>Craniata</taxon>
        <taxon>Vertebrata</taxon>
        <taxon>Euteleostomi</taxon>
        <taxon>Actinopterygii</taxon>
        <taxon>Neopterygii</taxon>
        <taxon>Teleostei</taxon>
        <taxon>Neoteleostei</taxon>
        <taxon>Acanthomorphata</taxon>
        <taxon>Gobiaria</taxon>
        <taxon>Kurtiformes</taxon>
        <taxon>Apogonoidei</taxon>
        <taxon>Apogonidae</taxon>
        <taxon>Apogoninae</taxon>
        <taxon>Sphaeramia</taxon>
    </lineage>
</organism>
<dbReference type="InterPro" id="IPR000276">
    <property type="entry name" value="GPCR_Rhodpsn"/>
</dbReference>
<dbReference type="InterPro" id="IPR001277">
    <property type="entry name" value="CXCR4/ACKR2"/>
</dbReference>
<dbReference type="PRINTS" id="PR00237">
    <property type="entry name" value="GPCRRHODOPSN"/>
</dbReference>
<keyword evidence="9" id="KW-1015">Disulfide bond</keyword>
<gene>
    <name evidence="18" type="primary">cxcr2</name>
</gene>
<dbReference type="InterPro" id="IPR017452">
    <property type="entry name" value="GPCR_Rhodpsn_7TM"/>
</dbReference>
<feature type="domain" description="G-protein coupled receptors family 1 profile" evidence="17">
    <location>
        <begin position="83"/>
        <end position="335"/>
    </location>
</feature>
<keyword evidence="8 15" id="KW-0472">Membrane</keyword>
<keyword evidence="6 15" id="KW-1133">Transmembrane helix</keyword>
<keyword evidence="12 13" id="KW-0807">Transducer</keyword>
<dbReference type="FunCoup" id="A0A672YGP2">
    <property type="interactions" value="633"/>
</dbReference>
<comment type="subcellular location">
    <subcellularLocation>
        <location evidence="2">Cell membrane</location>
        <topology evidence="2">Multi-pass membrane protein</topology>
    </subcellularLocation>
    <subcellularLocation>
        <location evidence="1">Early endosome</location>
    </subcellularLocation>
</comment>
<dbReference type="PANTHER" id="PTHR10489:SF689">
    <property type="entry name" value="C-X-C CHEMOKINE RECEPTOR TYPE 2"/>
    <property type="match status" value="1"/>
</dbReference>
<feature type="transmembrane region" description="Helical" evidence="15">
    <location>
        <begin position="311"/>
        <end position="338"/>
    </location>
</feature>
<evidence type="ECO:0000256" key="6">
    <source>
        <dbReference type="ARBA" id="ARBA00022989"/>
    </source>
</evidence>
<evidence type="ECO:0000256" key="12">
    <source>
        <dbReference type="ARBA" id="ARBA00023224"/>
    </source>
</evidence>
<dbReference type="SUPFAM" id="SSF81321">
    <property type="entry name" value="Family A G protein-coupled receptor-like"/>
    <property type="match status" value="1"/>
</dbReference>
<keyword evidence="16" id="KW-0732">Signal</keyword>
<reference evidence="18" key="3">
    <citation type="submission" date="2025-09" db="UniProtKB">
        <authorList>
            <consortium name="Ensembl"/>
        </authorList>
    </citation>
    <scope>IDENTIFICATION</scope>
</reference>
<evidence type="ECO:0000256" key="1">
    <source>
        <dbReference type="ARBA" id="ARBA00004412"/>
    </source>
</evidence>
<accession>A0A672YGP2</accession>
<feature type="transmembrane region" description="Helical" evidence="15">
    <location>
        <begin position="178"/>
        <end position="200"/>
    </location>
</feature>
<dbReference type="GO" id="GO:0019957">
    <property type="term" value="F:C-C chemokine binding"/>
    <property type="evidence" value="ECO:0007669"/>
    <property type="project" value="TreeGrafter"/>
</dbReference>
<evidence type="ECO:0000259" key="17">
    <source>
        <dbReference type="PROSITE" id="PS50262"/>
    </source>
</evidence>
<dbReference type="InParanoid" id="A0A672YGP2"/>
<evidence type="ECO:0000256" key="5">
    <source>
        <dbReference type="ARBA" id="ARBA00022753"/>
    </source>
</evidence>
<evidence type="ECO:0000256" key="10">
    <source>
        <dbReference type="ARBA" id="ARBA00023170"/>
    </source>
</evidence>
<evidence type="ECO:0000256" key="14">
    <source>
        <dbReference type="SAM" id="MobiDB-lite"/>
    </source>
</evidence>
<sequence length="386" mass="43499">MDLKLQLVLVWLLQDLDGTSPDQWDIQDLDLDFDEQLFQSIWNSSYPGTPQGGAAACLVDVPGFNSLGLMIVYVLVFVFSVTGNSVVVYVVYSMKTGRASTDVYLMHLGVADLLFGLTLPFWAVDAHFGWVFGDALCKILSGFQEASLYSSVFLLACISIDRYVAVVRATRVHSSRRVVVRAVCAVVWVVAAALSLPVVFQRQSMFAEVQNRSICYENLTGASMERWRVSMRVLRHMVGFFLPLLVMTVCYSWTIIKLFHTRNQQKHKAMRVIMAVVLTFVLCWAPFHVTVVTDTLMQSRSLQMDDCGSQYVLKVMLNVTEVLAFTHCALNPILYAFIGEKFRHQFLSALSKQGLLSRRLQRVYRQGSTNSMGSNRSRNTSVTMSM</sequence>
<reference evidence="18" key="1">
    <citation type="submission" date="2019-06" db="EMBL/GenBank/DDBJ databases">
        <authorList>
            <consortium name="Wellcome Sanger Institute Data Sharing"/>
        </authorList>
    </citation>
    <scope>NUCLEOTIDE SEQUENCE [LARGE SCALE GENOMIC DNA]</scope>
</reference>
<reference evidence="18" key="2">
    <citation type="submission" date="2025-08" db="UniProtKB">
        <authorList>
            <consortium name="Ensembl"/>
        </authorList>
    </citation>
    <scope>IDENTIFICATION</scope>
</reference>
<dbReference type="GO" id="GO:0007204">
    <property type="term" value="P:positive regulation of cytosolic calcium ion concentration"/>
    <property type="evidence" value="ECO:0007669"/>
    <property type="project" value="TreeGrafter"/>
</dbReference>
<evidence type="ECO:0000256" key="3">
    <source>
        <dbReference type="ARBA" id="ARBA00022475"/>
    </source>
</evidence>
<dbReference type="GO" id="GO:0005769">
    <property type="term" value="C:early endosome"/>
    <property type="evidence" value="ECO:0007669"/>
    <property type="project" value="UniProtKB-SubCell"/>
</dbReference>
<evidence type="ECO:0000256" key="2">
    <source>
        <dbReference type="ARBA" id="ARBA00004651"/>
    </source>
</evidence>
<feature type="transmembrane region" description="Helical" evidence="15">
    <location>
        <begin position="272"/>
        <end position="291"/>
    </location>
</feature>
<dbReference type="GO" id="GO:0009897">
    <property type="term" value="C:external side of plasma membrane"/>
    <property type="evidence" value="ECO:0007669"/>
    <property type="project" value="TreeGrafter"/>
</dbReference>
<feature type="signal peptide" evidence="16">
    <location>
        <begin position="1"/>
        <end position="21"/>
    </location>
</feature>
<dbReference type="PROSITE" id="PS00237">
    <property type="entry name" value="G_PROTEIN_RECEP_F1_1"/>
    <property type="match status" value="1"/>
</dbReference>
<dbReference type="GO" id="GO:0016493">
    <property type="term" value="F:C-C chemokine receptor activity"/>
    <property type="evidence" value="ECO:0007669"/>
    <property type="project" value="TreeGrafter"/>
</dbReference>
<evidence type="ECO:0000256" key="4">
    <source>
        <dbReference type="ARBA" id="ARBA00022692"/>
    </source>
</evidence>
<dbReference type="GO" id="GO:0019722">
    <property type="term" value="P:calcium-mediated signaling"/>
    <property type="evidence" value="ECO:0007669"/>
    <property type="project" value="TreeGrafter"/>
</dbReference>
<dbReference type="PRINTS" id="PR00645">
    <property type="entry name" value="CXCCHMKINER4"/>
</dbReference>
<keyword evidence="3" id="KW-1003">Cell membrane</keyword>
<dbReference type="GO" id="GO:0006955">
    <property type="term" value="P:immune response"/>
    <property type="evidence" value="ECO:0007669"/>
    <property type="project" value="TreeGrafter"/>
</dbReference>
<dbReference type="Ensembl" id="ENSSORT00005003828.1">
    <property type="protein sequence ID" value="ENSSORP00005003720.1"/>
    <property type="gene ID" value="ENSSORG00005002232.1"/>
</dbReference>
<dbReference type="InterPro" id="IPR050119">
    <property type="entry name" value="CCR1-9-like"/>
</dbReference>
<evidence type="ECO:0000256" key="7">
    <source>
        <dbReference type="ARBA" id="ARBA00023040"/>
    </source>
</evidence>
<dbReference type="PRINTS" id="PR00657">
    <property type="entry name" value="CCCHEMOKINER"/>
</dbReference>
<keyword evidence="10 13" id="KW-0675">Receptor</keyword>
<protein>
    <submittedName>
        <fullName evidence="18">C-X-C chemokine receptor type 1-like</fullName>
    </submittedName>
</protein>
<dbReference type="AlphaFoldDB" id="A0A672YGP2"/>
<feature type="transmembrane region" description="Helical" evidence="15">
    <location>
        <begin position="70"/>
        <end position="92"/>
    </location>
</feature>
<keyword evidence="11" id="KW-0325">Glycoprotein</keyword>